<dbReference type="RefSeq" id="WP_255036541.1">
    <property type="nucleotide sequence ID" value="NZ_RJUF01000015.1"/>
</dbReference>
<keyword evidence="2" id="KW-1185">Reference proteome</keyword>
<name>A0AAE3H113_9BACT</name>
<gene>
    <name evidence="1" type="ORF">EGI31_07350</name>
</gene>
<protein>
    <submittedName>
        <fullName evidence="1">Uncharacterized protein</fullName>
    </submittedName>
</protein>
<organism evidence="1 2">
    <name type="scientific">Lacihabitans soyangensis</name>
    <dbReference type="NCBI Taxonomy" id="869394"/>
    <lineage>
        <taxon>Bacteria</taxon>
        <taxon>Pseudomonadati</taxon>
        <taxon>Bacteroidota</taxon>
        <taxon>Cytophagia</taxon>
        <taxon>Cytophagales</taxon>
        <taxon>Leadbetterellaceae</taxon>
        <taxon>Lacihabitans</taxon>
    </lineage>
</organism>
<evidence type="ECO:0000313" key="1">
    <source>
        <dbReference type="EMBL" id="MCP9762768.1"/>
    </source>
</evidence>
<evidence type="ECO:0000313" key="2">
    <source>
        <dbReference type="Proteomes" id="UP001204144"/>
    </source>
</evidence>
<proteinExistence type="predicted"/>
<comment type="caution">
    <text evidence="1">The sequence shown here is derived from an EMBL/GenBank/DDBJ whole genome shotgun (WGS) entry which is preliminary data.</text>
</comment>
<dbReference type="AlphaFoldDB" id="A0AAE3H113"/>
<dbReference type="Proteomes" id="UP001204144">
    <property type="component" value="Unassembled WGS sequence"/>
</dbReference>
<reference evidence="1 2" key="1">
    <citation type="submission" date="2018-11" db="EMBL/GenBank/DDBJ databases">
        <title>Novel bacteria species description.</title>
        <authorList>
            <person name="Han J.-H."/>
        </authorList>
    </citation>
    <scope>NUCLEOTIDE SEQUENCE [LARGE SCALE GENOMIC DNA]</scope>
    <source>
        <strain evidence="1 2">KCTC23259</strain>
    </source>
</reference>
<sequence length="240" mass="27798">MNFRTFLFLTFLLPSISFGQQFYRFRADVSIKDKLSNGSYRLTMGKIYYDKIYKKIVYKLIFPKKETMVVQDTTMFSINDKNIVTGTTRTFLIPEFTAFHLALTGQLSDYGLRPKNNEKAIYKIGKVEKTPTGVITTWVASEEQYKKVFGNIRMQTVNKRLDAMVFYNAKGVVVSQQYFKKYVNVKGVEFPTEVTMVSISEKGEKNIQLTTYKNVTIDQNTEDEIYRYKIPLTKSAAAKK</sequence>
<dbReference type="EMBL" id="RJUF01000015">
    <property type="protein sequence ID" value="MCP9762768.1"/>
    <property type="molecule type" value="Genomic_DNA"/>
</dbReference>
<accession>A0AAE3H113</accession>